<proteinExistence type="predicted"/>
<dbReference type="AlphaFoldDB" id="X0WPV5"/>
<sequence>MKLPTPRSCSLLAGLFLCLGFSQAAAQEEDLAVIQRWLRYADAPNALYHHLSGQAFRLLDEREAAIARLKTRKQWQARQARVRAVLQDIVGPFPEKTPLNPRVTGTLQKDGYRVEKVIYESMPGFYVTAALFIPDGLKGKA</sequence>
<protein>
    <submittedName>
        <fullName evidence="1">Uncharacterized protein</fullName>
    </submittedName>
</protein>
<feature type="non-terminal residue" evidence="1">
    <location>
        <position position="141"/>
    </location>
</feature>
<reference evidence="1" key="1">
    <citation type="journal article" date="2014" name="Front. Microbiol.">
        <title>High frequency of phylogenetically diverse reductive dehalogenase-homologous genes in deep subseafloor sedimentary metagenomes.</title>
        <authorList>
            <person name="Kawai M."/>
            <person name="Futagami T."/>
            <person name="Toyoda A."/>
            <person name="Takaki Y."/>
            <person name="Nishi S."/>
            <person name="Hori S."/>
            <person name="Arai W."/>
            <person name="Tsubouchi T."/>
            <person name="Morono Y."/>
            <person name="Uchiyama I."/>
            <person name="Ito T."/>
            <person name="Fujiyama A."/>
            <person name="Inagaki F."/>
            <person name="Takami H."/>
        </authorList>
    </citation>
    <scope>NUCLEOTIDE SEQUENCE</scope>
    <source>
        <strain evidence="1">Expedition CK06-06</strain>
    </source>
</reference>
<name>X0WPV5_9ZZZZ</name>
<accession>X0WPV5</accession>
<dbReference type="Gene3D" id="3.40.50.1820">
    <property type="entry name" value="alpha/beta hydrolase"/>
    <property type="match status" value="1"/>
</dbReference>
<dbReference type="InterPro" id="IPR025890">
    <property type="entry name" value="Abhydrolase_bac"/>
</dbReference>
<comment type="caution">
    <text evidence="1">The sequence shown here is derived from an EMBL/GenBank/DDBJ whole genome shotgun (WGS) entry which is preliminary data.</text>
</comment>
<dbReference type="EMBL" id="BARS01037659">
    <property type="protein sequence ID" value="GAG14726.1"/>
    <property type="molecule type" value="Genomic_DNA"/>
</dbReference>
<evidence type="ECO:0000313" key="1">
    <source>
        <dbReference type="EMBL" id="GAG14726.1"/>
    </source>
</evidence>
<dbReference type="Pfam" id="PF12715">
    <property type="entry name" value="Abhydrolase_7"/>
    <property type="match status" value="1"/>
</dbReference>
<organism evidence="1">
    <name type="scientific">marine sediment metagenome</name>
    <dbReference type="NCBI Taxonomy" id="412755"/>
    <lineage>
        <taxon>unclassified sequences</taxon>
        <taxon>metagenomes</taxon>
        <taxon>ecological metagenomes</taxon>
    </lineage>
</organism>
<dbReference type="InterPro" id="IPR029058">
    <property type="entry name" value="AB_hydrolase_fold"/>
</dbReference>
<gene>
    <name evidence="1" type="ORF">S01H1_57719</name>
</gene>